<dbReference type="SMART" id="SM00880">
    <property type="entry name" value="CHAD"/>
    <property type="match status" value="1"/>
</dbReference>
<dbReference type="PANTHER" id="PTHR39569:SF1">
    <property type="entry name" value="INORGANIC TRIPHOSPHATASE"/>
    <property type="match status" value="1"/>
</dbReference>
<dbReference type="AlphaFoldDB" id="A0A4V3DET1"/>
<dbReference type="PROSITE" id="PS51708">
    <property type="entry name" value="CHAD"/>
    <property type="match status" value="1"/>
</dbReference>
<dbReference type="Proteomes" id="UP000295783">
    <property type="component" value="Unassembled WGS sequence"/>
</dbReference>
<feature type="domain" description="CYTH" evidence="1">
    <location>
        <begin position="2"/>
        <end position="204"/>
    </location>
</feature>
<dbReference type="GO" id="GO:0050355">
    <property type="term" value="F:inorganic triphosphate phosphatase activity"/>
    <property type="evidence" value="ECO:0007669"/>
    <property type="project" value="InterPro"/>
</dbReference>
<accession>A0A4V3DET1</accession>
<evidence type="ECO:0000313" key="4">
    <source>
        <dbReference type="Proteomes" id="UP000295783"/>
    </source>
</evidence>
<evidence type="ECO:0000313" key="3">
    <source>
        <dbReference type="EMBL" id="TDQ81441.1"/>
    </source>
</evidence>
<dbReference type="EMBL" id="SNYW01000009">
    <property type="protein sequence ID" value="TDQ81441.1"/>
    <property type="molecule type" value="Genomic_DNA"/>
</dbReference>
<dbReference type="GO" id="GO:0046872">
    <property type="term" value="F:metal ion binding"/>
    <property type="evidence" value="ECO:0007669"/>
    <property type="project" value="TreeGrafter"/>
</dbReference>
<dbReference type="InterPro" id="IPR007899">
    <property type="entry name" value="CHAD_dom"/>
</dbReference>
<dbReference type="PROSITE" id="PS51707">
    <property type="entry name" value="CYTH"/>
    <property type="match status" value="1"/>
</dbReference>
<dbReference type="PANTHER" id="PTHR39569">
    <property type="entry name" value="INORGANIC TRIPHOSPHATASE"/>
    <property type="match status" value="1"/>
</dbReference>
<dbReference type="InterPro" id="IPR033469">
    <property type="entry name" value="CYTH-like_dom_sf"/>
</dbReference>
<feature type="domain" description="CHAD" evidence="2">
    <location>
        <begin position="219"/>
        <end position="510"/>
    </location>
</feature>
<sequence length="518" mass="58082">MNQEIELKLFLPDGAARLRPSRLARLLGATARASKSQLETTYFDGPDGWLRGRGMALRVRRDGKRHIQTLKLPMAGPDGLQSYFELEAEISGDRPILDAIGDGKVRQRLQRSGLMARLRPVFTTRFERHAFTLHQDGSDIEVALDLGAIECRLGALPIAEIEFELKAGDPRSLFHCAERVVEEVGGRLGHLSKAARGYRLALGQAPTPMRAEPLHLPRKGTAGEAFAAIMRNCLEQLRGNEDAVLVSEDAEAIHQFRVAIRRLRAAIGAYREFIEDDAHAMLSIDLRWLQRQFGPARDIDVLIADTLLPMQARLKGQPAIDTLIDFAQAARSEARRQAHLALENPRYASLLLHAYRLLLTGEWRGRSPAAQSALDQSARAFAKPLLARRHRRLLRLGGAHADLSETDLHRLRLLAKKMRYAAQAFASLYPDKRTERYVGQLGAIQDHLGSLNDAVVGRQLLVDLVGRLRQEHHLPEGMVRFLEGLVVGWKSRRIAVDLADFPATWQSFLKQKKFWTAD</sequence>
<dbReference type="SUPFAM" id="SSF55154">
    <property type="entry name" value="CYTH-like phosphatases"/>
    <property type="match status" value="1"/>
</dbReference>
<dbReference type="SMART" id="SM01118">
    <property type="entry name" value="CYTH"/>
    <property type="match status" value="1"/>
</dbReference>
<comment type="caution">
    <text evidence="3">The sequence shown here is derived from an EMBL/GenBank/DDBJ whole genome shotgun (WGS) entry which is preliminary data.</text>
</comment>
<dbReference type="InterPro" id="IPR039013">
    <property type="entry name" value="YgiF"/>
</dbReference>
<dbReference type="Pfam" id="PF01928">
    <property type="entry name" value="CYTH"/>
    <property type="match status" value="1"/>
</dbReference>
<organism evidence="3 4">
    <name type="scientific">Dongia mobilis</name>
    <dbReference type="NCBI Taxonomy" id="578943"/>
    <lineage>
        <taxon>Bacteria</taxon>
        <taxon>Pseudomonadati</taxon>
        <taxon>Pseudomonadota</taxon>
        <taxon>Alphaproteobacteria</taxon>
        <taxon>Rhodospirillales</taxon>
        <taxon>Dongiaceae</taxon>
        <taxon>Dongia</taxon>
    </lineage>
</organism>
<evidence type="ECO:0000259" key="1">
    <source>
        <dbReference type="PROSITE" id="PS51707"/>
    </source>
</evidence>
<keyword evidence="4" id="KW-1185">Reference proteome</keyword>
<dbReference type="Pfam" id="PF05235">
    <property type="entry name" value="CHAD"/>
    <property type="match status" value="1"/>
</dbReference>
<proteinExistence type="predicted"/>
<dbReference type="Gene3D" id="1.40.20.10">
    <property type="entry name" value="CHAD domain"/>
    <property type="match status" value="1"/>
</dbReference>
<reference evidence="3 4" key="1">
    <citation type="submission" date="2019-03" db="EMBL/GenBank/DDBJ databases">
        <title>Genomic Encyclopedia of Type Strains, Phase III (KMG-III): the genomes of soil and plant-associated and newly described type strains.</title>
        <authorList>
            <person name="Whitman W."/>
        </authorList>
    </citation>
    <scope>NUCLEOTIDE SEQUENCE [LARGE SCALE GENOMIC DNA]</scope>
    <source>
        <strain evidence="3 4">CGMCC 1.7660</strain>
    </source>
</reference>
<evidence type="ECO:0000259" key="2">
    <source>
        <dbReference type="PROSITE" id="PS51708"/>
    </source>
</evidence>
<dbReference type="CDD" id="cd07756">
    <property type="entry name" value="CYTH-like_Pase_CHAD"/>
    <property type="match status" value="1"/>
</dbReference>
<dbReference type="InterPro" id="IPR038186">
    <property type="entry name" value="CHAD_dom_sf"/>
</dbReference>
<dbReference type="Gene3D" id="2.40.320.10">
    <property type="entry name" value="Hypothetical Protein Pfu-838710-001"/>
    <property type="match status" value="1"/>
</dbReference>
<protein>
    <submittedName>
        <fullName evidence="3">Inorganic triphosphatase YgiF</fullName>
    </submittedName>
</protein>
<name>A0A4V3DET1_9PROT</name>
<gene>
    <name evidence="3" type="ORF">A8950_2509</name>
</gene>
<dbReference type="InterPro" id="IPR023577">
    <property type="entry name" value="CYTH_domain"/>
</dbReference>
<dbReference type="OrthoDB" id="9777271at2"/>